<geneLocation type="plasmid" evidence="1 2">
    <name>AZO_p3</name>
</geneLocation>
<dbReference type="AlphaFoldDB" id="G7ZFB4"/>
<organism evidence="1 2">
    <name type="scientific">Azospirillum lipoferum (strain 4B)</name>
    <dbReference type="NCBI Taxonomy" id="862719"/>
    <lineage>
        <taxon>Bacteria</taxon>
        <taxon>Pseudomonadati</taxon>
        <taxon>Pseudomonadota</taxon>
        <taxon>Alphaproteobacteria</taxon>
        <taxon>Rhodospirillales</taxon>
        <taxon>Azospirillaceae</taxon>
        <taxon>Azospirillum</taxon>
    </lineage>
</organism>
<keyword evidence="1" id="KW-0614">Plasmid</keyword>
<dbReference type="KEGG" id="ali:AZOLI_p30336"/>
<dbReference type="HOGENOM" id="CLU_1988065_0_0_5"/>
<evidence type="ECO:0000313" key="1">
    <source>
        <dbReference type="EMBL" id="CBS90166.1"/>
    </source>
</evidence>
<reference evidence="2" key="1">
    <citation type="journal article" date="2011" name="PLoS Genet.">
        <title>Azospirillum genomes reveal transition of bacteria from aquatic to terrestrial environments.</title>
        <authorList>
            <person name="Wisniewski-Dye F."/>
            <person name="Borziak K."/>
            <person name="Khalsa-Moyers G."/>
            <person name="Alexandre G."/>
            <person name="Sukharnikov L.O."/>
            <person name="Wuichet K."/>
            <person name="Hurst G.B."/>
            <person name="McDonald W.H."/>
            <person name="Robertson J.S."/>
            <person name="Barbe V."/>
            <person name="Calteau A."/>
            <person name="Rouy Z."/>
            <person name="Mangenot S."/>
            <person name="Prigent-Combaret C."/>
            <person name="Normand P."/>
            <person name="Boyer M."/>
            <person name="Siguier P."/>
            <person name="Dessaux Y."/>
            <person name="Elmerich C."/>
            <person name="Condemine G."/>
            <person name="Krishnen G."/>
            <person name="Kennedy I."/>
            <person name="Paterson A.H."/>
            <person name="Gonzalez V."/>
            <person name="Mavingui P."/>
            <person name="Zhulin I.B."/>
        </authorList>
    </citation>
    <scope>NUCLEOTIDE SEQUENCE [LARGE SCALE GENOMIC DNA]</scope>
    <source>
        <strain evidence="2">4B</strain>
    </source>
</reference>
<sequence length="125" mass="14055">MVNCKYVIFNFCFERMLLYLIDCASSYADLDPPGAYEKGCHAWAQGGTDAGTKHSTMGRSTGAGPAPLGRWRHEVRCRLRSLRCGSSRLRAAERRCMFSQMLFSQMLYGGRRRPVATARGENPVR</sequence>
<name>G7ZFB4_AZOL4</name>
<dbReference type="Proteomes" id="UP000005667">
    <property type="component" value="Plasmid AZO_p3"/>
</dbReference>
<dbReference type="EMBL" id="FQ311871">
    <property type="protein sequence ID" value="CBS90166.1"/>
    <property type="molecule type" value="Genomic_DNA"/>
</dbReference>
<proteinExistence type="predicted"/>
<accession>G7ZFB4</accession>
<gene>
    <name evidence="1" type="ordered locus">AZOLI_p30336</name>
</gene>
<evidence type="ECO:0000313" key="2">
    <source>
        <dbReference type="Proteomes" id="UP000005667"/>
    </source>
</evidence>
<keyword evidence="2" id="KW-1185">Reference proteome</keyword>
<protein>
    <submittedName>
        <fullName evidence="1">Uncharacterized protein</fullName>
    </submittedName>
</protein>